<dbReference type="SUPFAM" id="SSF81383">
    <property type="entry name" value="F-box domain"/>
    <property type="match status" value="1"/>
</dbReference>
<reference evidence="2" key="1">
    <citation type="submission" date="2021-02" db="EMBL/GenBank/DDBJ databases">
        <authorList>
            <person name="Nowell W R."/>
        </authorList>
    </citation>
    <scope>NUCLEOTIDE SEQUENCE</scope>
</reference>
<dbReference type="PROSITE" id="PS50181">
    <property type="entry name" value="FBOX"/>
    <property type="match status" value="1"/>
</dbReference>
<protein>
    <recommendedName>
        <fullName evidence="1">F-box domain-containing protein</fullName>
    </recommendedName>
</protein>
<feature type="domain" description="F-box" evidence="1">
    <location>
        <begin position="23"/>
        <end position="70"/>
    </location>
</feature>
<sequence>MHCGLTRQGSESCLKSIELSLSSKFEEIFPNELLLMIFEYLNVYDLFQSFYNMNKRFNNLIHSMSLYHIDLNNIQRKQIFDYYRHSIIPKIQYQQKETTIVLDIDDDLCNCIRILDKIKTMNLKSLKIKNLNGDNINYLVSVLSTFKQLTFLRIQSKADLNSNQFLQLITIPSLKKFQLLFLNYYYPSYRLIESKITTSNIEYLQIRQHFPIQQFQQLLQYLPKLKKLFTYIKSGGYSMSIDNNLHQFVPNLNELKLYVQGLGINDFFLYSKSFLVTYIFSLVTKMSRYRVKHGALYT</sequence>
<dbReference type="Proteomes" id="UP000677228">
    <property type="component" value="Unassembled WGS sequence"/>
</dbReference>
<dbReference type="EMBL" id="CAJNOK010003434">
    <property type="protein sequence ID" value="CAF0900983.1"/>
    <property type="molecule type" value="Genomic_DNA"/>
</dbReference>
<proteinExistence type="predicted"/>
<dbReference type="InterPro" id="IPR036047">
    <property type="entry name" value="F-box-like_dom_sf"/>
</dbReference>
<evidence type="ECO:0000259" key="1">
    <source>
        <dbReference type="PROSITE" id="PS50181"/>
    </source>
</evidence>
<dbReference type="Proteomes" id="UP000682733">
    <property type="component" value="Unassembled WGS sequence"/>
</dbReference>
<evidence type="ECO:0000313" key="3">
    <source>
        <dbReference type="EMBL" id="CAF3681755.1"/>
    </source>
</evidence>
<dbReference type="InterPro" id="IPR001810">
    <property type="entry name" value="F-box_dom"/>
</dbReference>
<evidence type="ECO:0000313" key="2">
    <source>
        <dbReference type="EMBL" id="CAF0900983.1"/>
    </source>
</evidence>
<name>A0A8S2DHV2_9BILA</name>
<accession>A0A8S2DHV2</accession>
<organism evidence="2 4">
    <name type="scientific">Didymodactylos carnosus</name>
    <dbReference type="NCBI Taxonomy" id="1234261"/>
    <lineage>
        <taxon>Eukaryota</taxon>
        <taxon>Metazoa</taxon>
        <taxon>Spiralia</taxon>
        <taxon>Gnathifera</taxon>
        <taxon>Rotifera</taxon>
        <taxon>Eurotatoria</taxon>
        <taxon>Bdelloidea</taxon>
        <taxon>Philodinida</taxon>
        <taxon>Philodinidae</taxon>
        <taxon>Didymodactylos</taxon>
    </lineage>
</organism>
<dbReference type="AlphaFoldDB" id="A0A8S2DHV2"/>
<comment type="caution">
    <text evidence="2">The sequence shown here is derived from an EMBL/GenBank/DDBJ whole genome shotgun (WGS) entry which is preliminary data.</text>
</comment>
<evidence type="ECO:0000313" key="4">
    <source>
        <dbReference type="Proteomes" id="UP000677228"/>
    </source>
</evidence>
<gene>
    <name evidence="2" type="ORF">OVA965_LOCUS9622</name>
    <name evidence="3" type="ORF">TMI583_LOCUS9623</name>
</gene>
<dbReference type="EMBL" id="CAJOBA010003436">
    <property type="protein sequence ID" value="CAF3681755.1"/>
    <property type="molecule type" value="Genomic_DNA"/>
</dbReference>
<dbReference type="CDD" id="cd09917">
    <property type="entry name" value="F-box_SF"/>
    <property type="match status" value="1"/>
</dbReference>